<evidence type="ECO:0000313" key="3">
    <source>
        <dbReference type="WBParaSite" id="HPLM_0000762701-mRNA-1"/>
    </source>
</evidence>
<name>A0A0N4WB27_HAEPC</name>
<reference evidence="1 2" key="2">
    <citation type="submission" date="2018-11" db="EMBL/GenBank/DDBJ databases">
        <authorList>
            <consortium name="Pathogen Informatics"/>
        </authorList>
    </citation>
    <scope>NUCLEOTIDE SEQUENCE [LARGE SCALE GENOMIC DNA]</scope>
    <source>
        <strain evidence="1 2">MHpl1</strain>
    </source>
</reference>
<dbReference type="EMBL" id="UZAF01016696">
    <property type="protein sequence ID" value="VDO32483.1"/>
    <property type="molecule type" value="Genomic_DNA"/>
</dbReference>
<evidence type="ECO:0000313" key="1">
    <source>
        <dbReference type="EMBL" id="VDO32483.1"/>
    </source>
</evidence>
<dbReference type="Proteomes" id="UP000268014">
    <property type="component" value="Unassembled WGS sequence"/>
</dbReference>
<dbReference type="AlphaFoldDB" id="A0A0N4WB27"/>
<accession>A0A0N4WB27</accession>
<sequence length="159" mass="17260">MGLTRGQSANEFHYKADRGATFAAATNMKRKSEGLMCGDSRGWGVTNMGDNSPCFQAYIPSHQLNRTGSQCICCSIHMDAGDSHEDEDETADLTGNAMGTYRTDVRAKTSPIMHTLHSLGVTSAPAKGTTGWCGNHRIDRRTISRPRSIGGVHERIAQM</sequence>
<evidence type="ECO:0000313" key="2">
    <source>
        <dbReference type="Proteomes" id="UP000268014"/>
    </source>
</evidence>
<proteinExistence type="predicted"/>
<gene>
    <name evidence="1" type="ORF">HPLM_LOCUS7619</name>
</gene>
<keyword evidence="2" id="KW-1185">Reference proteome</keyword>
<reference evidence="3" key="1">
    <citation type="submission" date="2017-02" db="UniProtKB">
        <authorList>
            <consortium name="WormBaseParasite"/>
        </authorList>
    </citation>
    <scope>IDENTIFICATION</scope>
</reference>
<organism evidence="3">
    <name type="scientific">Haemonchus placei</name>
    <name type="common">Barber's pole worm</name>
    <dbReference type="NCBI Taxonomy" id="6290"/>
    <lineage>
        <taxon>Eukaryota</taxon>
        <taxon>Metazoa</taxon>
        <taxon>Ecdysozoa</taxon>
        <taxon>Nematoda</taxon>
        <taxon>Chromadorea</taxon>
        <taxon>Rhabditida</taxon>
        <taxon>Rhabditina</taxon>
        <taxon>Rhabditomorpha</taxon>
        <taxon>Strongyloidea</taxon>
        <taxon>Trichostrongylidae</taxon>
        <taxon>Haemonchus</taxon>
    </lineage>
</organism>
<dbReference type="WBParaSite" id="HPLM_0000762701-mRNA-1">
    <property type="protein sequence ID" value="HPLM_0000762701-mRNA-1"/>
    <property type="gene ID" value="HPLM_0000762701"/>
</dbReference>
<protein>
    <submittedName>
        <fullName evidence="1 3">Uncharacterized protein</fullName>
    </submittedName>
</protein>